<dbReference type="InterPro" id="IPR017856">
    <property type="entry name" value="Integrase-like_N"/>
</dbReference>
<dbReference type="GO" id="GO:0005829">
    <property type="term" value="C:cytosol"/>
    <property type="evidence" value="ECO:0007669"/>
    <property type="project" value="TreeGrafter"/>
</dbReference>
<dbReference type="InterPro" id="IPR049083">
    <property type="entry name" value="TACO1_YebC_N"/>
</dbReference>
<evidence type="ECO:0000256" key="1">
    <source>
        <dbReference type="ARBA" id="ARBA00008724"/>
    </source>
</evidence>
<dbReference type="InterPro" id="IPR029072">
    <property type="entry name" value="YebC-like"/>
</dbReference>
<keyword evidence="4 5" id="KW-0804">Transcription</keyword>
<keyword evidence="2 5" id="KW-0805">Transcription regulation</keyword>
<feature type="domain" description="TACO1/YebC-like N-terminal" evidence="7">
    <location>
        <begin position="5"/>
        <end position="72"/>
    </location>
</feature>
<dbReference type="InterPro" id="IPR026564">
    <property type="entry name" value="Transcrip_reg_TACO1-like_dom3"/>
</dbReference>
<evidence type="ECO:0000256" key="2">
    <source>
        <dbReference type="ARBA" id="ARBA00023015"/>
    </source>
</evidence>
<dbReference type="PANTHER" id="PTHR12532:SF0">
    <property type="entry name" value="TRANSLATIONAL ACTIVATOR OF CYTOCHROME C OXIDASE 1"/>
    <property type="match status" value="1"/>
</dbReference>
<keyword evidence="3 5" id="KW-0238">DNA-binding</keyword>
<dbReference type="PANTHER" id="PTHR12532">
    <property type="entry name" value="TRANSLATIONAL ACTIVATOR OF CYTOCHROME C OXIDASE 1"/>
    <property type="match status" value="1"/>
</dbReference>
<dbReference type="Pfam" id="PF01709">
    <property type="entry name" value="Transcrip_reg"/>
    <property type="match status" value="1"/>
</dbReference>
<dbReference type="Proteomes" id="UP000886786">
    <property type="component" value="Unassembled WGS sequence"/>
</dbReference>
<dbReference type="GO" id="GO:0006355">
    <property type="term" value="P:regulation of DNA-templated transcription"/>
    <property type="evidence" value="ECO:0007669"/>
    <property type="project" value="UniProtKB-UniRule"/>
</dbReference>
<dbReference type="NCBIfam" id="NF009044">
    <property type="entry name" value="PRK12378.1"/>
    <property type="match status" value="1"/>
</dbReference>
<reference evidence="8" key="1">
    <citation type="submission" date="2020-10" db="EMBL/GenBank/DDBJ databases">
        <authorList>
            <person name="Gilroy R."/>
        </authorList>
    </citation>
    <scope>NUCLEOTIDE SEQUENCE</scope>
    <source>
        <strain evidence="8">CHK147-3167</strain>
    </source>
</reference>
<proteinExistence type="inferred from homology"/>
<reference evidence="8" key="2">
    <citation type="journal article" date="2021" name="PeerJ">
        <title>Extensive microbial diversity within the chicken gut microbiome revealed by metagenomics and culture.</title>
        <authorList>
            <person name="Gilroy R."/>
            <person name="Ravi A."/>
            <person name="Getino M."/>
            <person name="Pursley I."/>
            <person name="Horton D.L."/>
            <person name="Alikhan N.F."/>
            <person name="Baker D."/>
            <person name="Gharbi K."/>
            <person name="Hall N."/>
            <person name="Watson M."/>
            <person name="Adriaenssens E.M."/>
            <person name="Foster-Nyarko E."/>
            <person name="Jarju S."/>
            <person name="Secka A."/>
            <person name="Antonio M."/>
            <person name="Oren A."/>
            <person name="Chaudhuri R.R."/>
            <person name="La Ragione R."/>
            <person name="Hildebrand F."/>
            <person name="Pallen M.J."/>
        </authorList>
    </citation>
    <scope>NUCLEOTIDE SEQUENCE</scope>
    <source>
        <strain evidence="8">CHK147-3167</strain>
    </source>
</reference>
<dbReference type="EMBL" id="DVFV01000029">
    <property type="protein sequence ID" value="HIQ90284.1"/>
    <property type="molecule type" value="Genomic_DNA"/>
</dbReference>
<organism evidence="8 9">
    <name type="scientific">Candidatus Coprosoma intestinipullorum</name>
    <dbReference type="NCBI Taxonomy" id="2840752"/>
    <lineage>
        <taxon>Bacteria</taxon>
        <taxon>Bacillati</taxon>
        <taxon>Bacillota</taxon>
        <taxon>Bacillota incertae sedis</taxon>
        <taxon>Candidatus Coprosoma</taxon>
    </lineage>
</organism>
<accession>A0A9D0ZPK6</accession>
<dbReference type="GO" id="GO:0003677">
    <property type="term" value="F:DNA binding"/>
    <property type="evidence" value="ECO:0007669"/>
    <property type="project" value="UniProtKB-UniRule"/>
</dbReference>
<dbReference type="InterPro" id="IPR048300">
    <property type="entry name" value="TACO1_YebC-like_2nd/3rd_dom"/>
</dbReference>
<dbReference type="Gene3D" id="3.30.70.980">
    <property type="match status" value="2"/>
</dbReference>
<evidence type="ECO:0000256" key="3">
    <source>
        <dbReference type="ARBA" id="ARBA00023125"/>
    </source>
</evidence>
<evidence type="ECO:0000256" key="4">
    <source>
        <dbReference type="ARBA" id="ARBA00023163"/>
    </source>
</evidence>
<dbReference type="Gene3D" id="1.10.10.200">
    <property type="match status" value="1"/>
</dbReference>
<protein>
    <recommendedName>
        <fullName evidence="5">Probable transcriptional regulatory protein IAB27_01455</fullName>
    </recommendedName>
</protein>
<comment type="similarity">
    <text evidence="1 5">Belongs to the TACO1 family.</text>
</comment>
<comment type="subcellular location">
    <subcellularLocation>
        <location evidence="5">Cytoplasm</location>
    </subcellularLocation>
</comment>
<dbReference type="AlphaFoldDB" id="A0A9D0ZPK6"/>
<evidence type="ECO:0000259" key="6">
    <source>
        <dbReference type="Pfam" id="PF01709"/>
    </source>
</evidence>
<dbReference type="HAMAP" id="MF_00693">
    <property type="entry name" value="Transcrip_reg_TACO1"/>
    <property type="match status" value="1"/>
</dbReference>
<dbReference type="InterPro" id="IPR002876">
    <property type="entry name" value="Transcrip_reg_TACO1-like"/>
</dbReference>
<gene>
    <name evidence="8" type="ORF">IAB27_01455</name>
</gene>
<dbReference type="Pfam" id="PF20772">
    <property type="entry name" value="TACO1_YebC_N"/>
    <property type="match status" value="1"/>
</dbReference>
<evidence type="ECO:0000256" key="5">
    <source>
        <dbReference type="HAMAP-Rule" id="MF_00693"/>
    </source>
</evidence>
<sequence length="238" mass="26537">MGRAYEVRKASIQKNGAAKAKLYSMYAREIYQVAKNGGTELEGNPSLKRLIDKAKKEQVPMDIVNRAIDKVNSGADETYTSVNYEVFGPNGSTLIVNCLTDNLNRSISSVRAALNKCHVKLGAQGSVNYMYDHVCVVSFKGISEEDTLDILLETGIDINDIETEGDEVIVYGNPNDLNSIKEALLAKNPKLEFDLDEITYLPKDKVTLEGEDLDNFNRLLDMLDEVEDVNHVYHNVEL</sequence>
<evidence type="ECO:0000313" key="8">
    <source>
        <dbReference type="EMBL" id="HIQ90284.1"/>
    </source>
</evidence>
<name>A0A9D0ZPK6_9FIRM</name>
<comment type="caution">
    <text evidence="8">The sequence shown here is derived from an EMBL/GenBank/DDBJ whole genome shotgun (WGS) entry which is preliminary data.</text>
</comment>
<keyword evidence="5" id="KW-0963">Cytoplasm</keyword>
<evidence type="ECO:0000313" key="9">
    <source>
        <dbReference type="Proteomes" id="UP000886786"/>
    </source>
</evidence>
<evidence type="ECO:0000259" key="7">
    <source>
        <dbReference type="Pfam" id="PF20772"/>
    </source>
</evidence>
<dbReference type="SUPFAM" id="SSF75625">
    <property type="entry name" value="YebC-like"/>
    <property type="match status" value="1"/>
</dbReference>
<feature type="domain" description="TACO1/YebC-like second and third" evidence="6">
    <location>
        <begin position="79"/>
        <end position="236"/>
    </location>
</feature>